<keyword evidence="3" id="KW-1185">Reference proteome</keyword>
<reference evidence="2 3" key="1">
    <citation type="journal article" date="2024" name="J Genomics">
        <title>Draft genome sequencing and assembly of Favolaschia claudopus CIRM-BRFM 2984 isolated from oak limbs.</title>
        <authorList>
            <person name="Navarro D."/>
            <person name="Drula E."/>
            <person name="Chaduli D."/>
            <person name="Cazenave R."/>
            <person name="Ahrendt S."/>
            <person name="Wang J."/>
            <person name="Lipzen A."/>
            <person name="Daum C."/>
            <person name="Barry K."/>
            <person name="Grigoriev I.V."/>
            <person name="Favel A."/>
            <person name="Rosso M.N."/>
            <person name="Martin F."/>
        </authorList>
    </citation>
    <scope>NUCLEOTIDE SEQUENCE [LARGE SCALE GENOMIC DNA]</scope>
    <source>
        <strain evidence="2 3">CIRM-BRFM 2984</strain>
    </source>
</reference>
<gene>
    <name evidence="2" type="ORF">R3P38DRAFT_3168801</name>
</gene>
<dbReference type="Proteomes" id="UP001362999">
    <property type="component" value="Unassembled WGS sequence"/>
</dbReference>
<dbReference type="AlphaFoldDB" id="A0AAW0E0L7"/>
<feature type="region of interest" description="Disordered" evidence="1">
    <location>
        <begin position="154"/>
        <end position="227"/>
    </location>
</feature>
<dbReference type="EMBL" id="JAWWNJ010000004">
    <property type="protein sequence ID" value="KAK7057293.1"/>
    <property type="molecule type" value="Genomic_DNA"/>
</dbReference>
<feature type="region of interest" description="Disordered" evidence="1">
    <location>
        <begin position="101"/>
        <end position="142"/>
    </location>
</feature>
<protein>
    <submittedName>
        <fullName evidence="2">Uncharacterized protein</fullName>
    </submittedName>
</protein>
<proteinExistence type="predicted"/>
<feature type="compositionally biased region" description="Basic and acidic residues" evidence="1">
    <location>
        <begin position="121"/>
        <end position="131"/>
    </location>
</feature>
<comment type="caution">
    <text evidence="2">The sequence shown here is derived from an EMBL/GenBank/DDBJ whole genome shotgun (WGS) entry which is preliminary data.</text>
</comment>
<evidence type="ECO:0000313" key="3">
    <source>
        <dbReference type="Proteomes" id="UP001362999"/>
    </source>
</evidence>
<evidence type="ECO:0000256" key="1">
    <source>
        <dbReference type="SAM" id="MobiDB-lite"/>
    </source>
</evidence>
<accession>A0AAW0E0L7</accession>
<feature type="compositionally biased region" description="Polar residues" evidence="1">
    <location>
        <begin position="216"/>
        <end position="227"/>
    </location>
</feature>
<organism evidence="2 3">
    <name type="scientific">Favolaschia claudopus</name>
    <dbReference type="NCBI Taxonomy" id="2862362"/>
    <lineage>
        <taxon>Eukaryota</taxon>
        <taxon>Fungi</taxon>
        <taxon>Dikarya</taxon>
        <taxon>Basidiomycota</taxon>
        <taxon>Agaricomycotina</taxon>
        <taxon>Agaricomycetes</taxon>
        <taxon>Agaricomycetidae</taxon>
        <taxon>Agaricales</taxon>
        <taxon>Marasmiineae</taxon>
        <taxon>Mycenaceae</taxon>
        <taxon>Favolaschia</taxon>
    </lineage>
</organism>
<name>A0AAW0E0L7_9AGAR</name>
<feature type="compositionally biased region" description="Low complexity" evidence="1">
    <location>
        <begin position="158"/>
        <end position="174"/>
    </location>
</feature>
<evidence type="ECO:0000313" key="2">
    <source>
        <dbReference type="EMBL" id="KAK7057293.1"/>
    </source>
</evidence>
<sequence length="227" mass="24392">MLSNSQQHLFLLIHHVRPPITSALSLPCRCFVCCSLSASYVDYIYANTALNAARSLEFDDGLAFVTSSNQHINPRYLGPSPIQLFLFHAYALRQQAAMTSNSRWTPTTAPEGESVPAFHEVVTRRDGETERMSPSSGAGGGRAESIVLDVSSARANCQPASSSTLSLPSSHLPYPRSPPHPRQPHSASTPTDATPAEDESESDSDHPSFATAWEHATSSQAGSAART</sequence>